<dbReference type="InterPro" id="IPR047817">
    <property type="entry name" value="ABC2_TM_bact-type"/>
</dbReference>
<dbReference type="PROSITE" id="PS51012">
    <property type="entry name" value="ABC_TM2"/>
    <property type="match status" value="1"/>
</dbReference>
<evidence type="ECO:0000256" key="8">
    <source>
        <dbReference type="RuleBase" id="RU361157"/>
    </source>
</evidence>
<evidence type="ECO:0000256" key="5">
    <source>
        <dbReference type="ARBA" id="ARBA00022692"/>
    </source>
</evidence>
<dbReference type="InterPro" id="IPR013525">
    <property type="entry name" value="ABC2_TM"/>
</dbReference>
<proteinExistence type="inferred from homology"/>
<dbReference type="GO" id="GO:0140359">
    <property type="term" value="F:ABC-type transporter activity"/>
    <property type="evidence" value="ECO:0007669"/>
    <property type="project" value="InterPro"/>
</dbReference>
<comment type="subcellular location">
    <subcellularLocation>
        <location evidence="1 8">Cell membrane</location>
        <topology evidence="1 8">Multi-pass membrane protein</topology>
    </subcellularLocation>
</comment>
<organism evidence="9 10">
    <name type="scientific">Blautia obeum</name>
    <dbReference type="NCBI Taxonomy" id="40520"/>
    <lineage>
        <taxon>Bacteria</taxon>
        <taxon>Bacillati</taxon>
        <taxon>Bacillota</taxon>
        <taxon>Clostridia</taxon>
        <taxon>Lachnospirales</taxon>
        <taxon>Lachnospiraceae</taxon>
        <taxon>Blautia</taxon>
    </lineage>
</organism>
<feature type="transmembrane region" description="Helical" evidence="8">
    <location>
        <begin position="174"/>
        <end position="193"/>
    </location>
</feature>
<evidence type="ECO:0000256" key="6">
    <source>
        <dbReference type="ARBA" id="ARBA00022989"/>
    </source>
</evidence>
<keyword evidence="6 8" id="KW-1133">Transmembrane helix</keyword>
<dbReference type="PANTHER" id="PTHR30413">
    <property type="entry name" value="INNER MEMBRANE TRANSPORT PERMEASE"/>
    <property type="match status" value="1"/>
</dbReference>
<gene>
    <name evidence="9" type="ORF">DW740_02890</name>
</gene>
<dbReference type="PANTHER" id="PTHR30413:SF10">
    <property type="entry name" value="CAPSULE POLYSACCHARIDE EXPORT INNER-MEMBRANE PROTEIN CTRC"/>
    <property type="match status" value="1"/>
</dbReference>
<accession>A0A414EJ51</accession>
<evidence type="ECO:0000313" key="9">
    <source>
        <dbReference type="EMBL" id="RHE41277.1"/>
    </source>
</evidence>
<dbReference type="GO" id="GO:0015920">
    <property type="term" value="P:lipopolysaccharide transport"/>
    <property type="evidence" value="ECO:0007669"/>
    <property type="project" value="TreeGrafter"/>
</dbReference>
<evidence type="ECO:0000313" key="10">
    <source>
        <dbReference type="Proteomes" id="UP000283745"/>
    </source>
</evidence>
<keyword evidence="4 8" id="KW-1003">Cell membrane</keyword>
<dbReference type="AlphaFoldDB" id="A0A414EJ51"/>
<dbReference type="RefSeq" id="WP_015540661.1">
    <property type="nucleotide sequence ID" value="NZ_CABJFK010000002.1"/>
</dbReference>
<dbReference type="EMBL" id="QSKF01000002">
    <property type="protein sequence ID" value="RHE41277.1"/>
    <property type="molecule type" value="Genomic_DNA"/>
</dbReference>
<keyword evidence="7 8" id="KW-0472">Membrane</keyword>
<feature type="transmembrane region" description="Helical" evidence="8">
    <location>
        <begin position="63"/>
        <end position="83"/>
    </location>
</feature>
<dbReference type="Pfam" id="PF01061">
    <property type="entry name" value="ABC2_membrane"/>
    <property type="match status" value="1"/>
</dbReference>
<dbReference type="Proteomes" id="UP000283745">
    <property type="component" value="Unassembled WGS sequence"/>
</dbReference>
<protein>
    <recommendedName>
        <fullName evidence="8">Transport permease protein</fullName>
    </recommendedName>
</protein>
<feature type="transmembrane region" description="Helical" evidence="8">
    <location>
        <begin position="232"/>
        <end position="251"/>
    </location>
</feature>
<feature type="transmembrane region" description="Helical" evidence="8">
    <location>
        <begin position="140"/>
        <end position="162"/>
    </location>
</feature>
<feature type="transmembrane region" description="Helical" evidence="8">
    <location>
        <begin position="35"/>
        <end position="57"/>
    </location>
</feature>
<evidence type="ECO:0000256" key="1">
    <source>
        <dbReference type="ARBA" id="ARBA00004651"/>
    </source>
</evidence>
<sequence length="261" mass="30689">MFKRFRDDMKKYWKYAVYSSKAQLKSEIANSYLNWLWWVLDPLCFMLIYVFMFGYVFKSKQQYFAIFVFIGITFWDFFNKCLIQSVKLIKANKPIVSKVYIPKFILILVKIGVNGFKMFISLLIIVAMLAVWRVPITYNVIYIIPILMTLIVLVFGFSCYLLHYGVFVEDLSNVLNIALRFLFYLTGIFWSIMDRLPAPYNSYIGRCNPIAFLLTSARDCVIYGSTPHRKLLLLWFVIGLIISALGVRKIYKNENSYVKVI</sequence>
<reference evidence="9 10" key="1">
    <citation type="submission" date="2018-08" db="EMBL/GenBank/DDBJ databases">
        <title>A genome reference for cultivated species of the human gut microbiota.</title>
        <authorList>
            <person name="Zou Y."/>
            <person name="Xue W."/>
            <person name="Luo G."/>
        </authorList>
    </citation>
    <scope>NUCLEOTIDE SEQUENCE [LARGE SCALE GENOMIC DNA]</scope>
    <source>
        <strain evidence="9 10">AM28-23</strain>
    </source>
</reference>
<feature type="transmembrane region" description="Helical" evidence="8">
    <location>
        <begin position="104"/>
        <end position="134"/>
    </location>
</feature>
<keyword evidence="3 8" id="KW-0813">Transport</keyword>
<name>A0A414EJ51_9FIRM</name>
<evidence type="ECO:0000256" key="2">
    <source>
        <dbReference type="ARBA" id="ARBA00007783"/>
    </source>
</evidence>
<keyword evidence="5 8" id="KW-0812">Transmembrane</keyword>
<comment type="similarity">
    <text evidence="2 8">Belongs to the ABC-2 integral membrane protein family.</text>
</comment>
<evidence type="ECO:0000256" key="4">
    <source>
        <dbReference type="ARBA" id="ARBA00022475"/>
    </source>
</evidence>
<evidence type="ECO:0000256" key="7">
    <source>
        <dbReference type="ARBA" id="ARBA00023136"/>
    </source>
</evidence>
<comment type="caution">
    <text evidence="9">The sequence shown here is derived from an EMBL/GenBank/DDBJ whole genome shotgun (WGS) entry which is preliminary data.</text>
</comment>
<evidence type="ECO:0000256" key="3">
    <source>
        <dbReference type="ARBA" id="ARBA00022448"/>
    </source>
</evidence>
<dbReference type="GO" id="GO:0005886">
    <property type="term" value="C:plasma membrane"/>
    <property type="evidence" value="ECO:0007669"/>
    <property type="project" value="UniProtKB-SubCell"/>
</dbReference>